<organism evidence="1 2">
    <name type="scientific">Oryza sativa subsp. japonica</name>
    <name type="common">Rice</name>
    <dbReference type="NCBI Taxonomy" id="39947"/>
    <lineage>
        <taxon>Eukaryota</taxon>
        <taxon>Viridiplantae</taxon>
        <taxon>Streptophyta</taxon>
        <taxon>Embryophyta</taxon>
        <taxon>Tracheophyta</taxon>
        <taxon>Spermatophyta</taxon>
        <taxon>Magnoliopsida</taxon>
        <taxon>Liliopsida</taxon>
        <taxon>Poales</taxon>
        <taxon>Poaceae</taxon>
        <taxon>BOP clade</taxon>
        <taxon>Oryzoideae</taxon>
        <taxon>Oryzeae</taxon>
        <taxon>Oryzinae</taxon>
        <taxon>Oryza</taxon>
        <taxon>Oryza sativa</taxon>
    </lineage>
</organism>
<dbReference type="EMBL" id="AP003815">
    <property type="protein sequence ID" value="BAC06978.1"/>
    <property type="molecule type" value="Genomic_DNA"/>
</dbReference>
<accession>Q8LIJ4</accession>
<reference evidence="2" key="1">
    <citation type="journal article" date="2005" name="Nature">
        <title>The map-based sequence of the rice genome.</title>
        <authorList>
            <consortium name="International rice genome sequencing project (IRGSP)"/>
            <person name="Matsumoto T."/>
            <person name="Wu J."/>
            <person name="Kanamori H."/>
            <person name="Katayose Y."/>
            <person name="Fujisawa M."/>
            <person name="Namiki N."/>
            <person name="Mizuno H."/>
            <person name="Yamamoto K."/>
            <person name="Antonio B.A."/>
            <person name="Baba T."/>
            <person name="Sakata K."/>
            <person name="Nagamura Y."/>
            <person name="Aoki H."/>
            <person name="Arikawa K."/>
            <person name="Arita K."/>
            <person name="Bito T."/>
            <person name="Chiden Y."/>
            <person name="Fujitsuka N."/>
            <person name="Fukunaka R."/>
            <person name="Hamada M."/>
            <person name="Harada C."/>
            <person name="Hayashi A."/>
            <person name="Hijishita S."/>
            <person name="Honda M."/>
            <person name="Hosokawa S."/>
            <person name="Ichikawa Y."/>
            <person name="Idonuma A."/>
            <person name="Iijima M."/>
            <person name="Ikeda M."/>
            <person name="Ikeno M."/>
            <person name="Ito K."/>
            <person name="Ito S."/>
            <person name="Ito T."/>
            <person name="Ito Y."/>
            <person name="Ito Y."/>
            <person name="Iwabuchi A."/>
            <person name="Kamiya K."/>
            <person name="Karasawa W."/>
            <person name="Kurita K."/>
            <person name="Katagiri S."/>
            <person name="Kikuta A."/>
            <person name="Kobayashi H."/>
            <person name="Kobayashi N."/>
            <person name="Machita K."/>
            <person name="Maehara T."/>
            <person name="Masukawa M."/>
            <person name="Mizubayashi T."/>
            <person name="Mukai Y."/>
            <person name="Nagasaki H."/>
            <person name="Nagata Y."/>
            <person name="Naito S."/>
            <person name="Nakashima M."/>
            <person name="Nakama Y."/>
            <person name="Nakamichi Y."/>
            <person name="Nakamura M."/>
            <person name="Meguro A."/>
            <person name="Negishi M."/>
            <person name="Ohta I."/>
            <person name="Ohta T."/>
            <person name="Okamoto M."/>
            <person name="Ono N."/>
            <person name="Saji S."/>
            <person name="Sakaguchi M."/>
            <person name="Sakai K."/>
            <person name="Shibata M."/>
            <person name="Shimokawa T."/>
            <person name="Song J."/>
            <person name="Takazaki Y."/>
            <person name="Terasawa K."/>
            <person name="Tsugane M."/>
            <person name="Tsuji K."/>
            <person name="Ueda S."/>
            <person name="Waki K."/>
            <person name="Yamagata H."/>
            <person name="Yamamoto M."/>
            <person name="Yamamoto S."/>
            <person name="Yamane H."/>
            <person name="Yoshiki S."/>
            <person name="Yoshihara R."/>
            <person name="Yukawa K."/>
            <person name="Zhong H."/>
            <person name="Yano M."/>
            <person name="Yuan Q."/>
            <person name="Ouyang S."/>
            <person name="Liu J."/>
            <person name="Jones K.M."/>
            <person name="Gansberger K."/>
            <person name="Moffat K."/>
            <person name="Hill J."/>
            <person name="Bera J."/>
            <person name="Fadrosh D."/>
            <person name="Jin S."/>
            <person name="Johri S."/>
            <person name="Kim M."/>
            <person name="Overton L."/>
            <person name="Reardon M."/>
            <person name="Tsitrin T."/>
            <person name="Vuong H."/>
            <person name="Weaver B."/>
            <person name="Ciecko A."/>
            <person name="Tallon L."/>
            <person name="Jackson J."/>
            <person name="Pai G."/>
            <person name="Aken S.V."/>
            <person name="Utterback T."/>
            <person name="Reidmuller S."/>
            <person name="Feldblyum T."/>
            <person name="Hsiao J."/>
            <person name="Zismann V."/>
            <person name="Iobst S."/>
            <person name="de Vazeille A.R."/>
            <person name="Buell C.R."/>
            <person name="Ying K."/>
            <person name="Li Y."/>
            <person name="Lu T."/>
            <person name="Huang Y."/>
            <person name="Zhao Q."/>
            <person name="Feng Q."/>
            <person name="Zhang L."/>
            <person name="Zhu J."/>
            <person name="Weng Q."/>
            <person name="Mu J."/>
            <person name="Lu Y."/>
            <person name="Fan D."/>
            <person name="Liu Y."/>
            <person name="Guan J."/>
            <person name="Zhang Y."/>
            <person name="Yu S."/>
            <person name="Liu X."/>
            <person name="Zhang Y."/>
            <person name="Hong G."/>
            <person name="Han B."/>
            <person name="Choisne N."/>
            <person name="Demange N."/>
            <person name="Orjeda G."/>
            <person name="Samain S."/>
            <person name="Cattolico L."/>
            <person name="Pelletier E."/>
            <person name="Couloux A."/>
            <person name="Segurens B."/>
            <person name="Wincker P."/>
            <person name="D'Hont A."/>
            <person name="Scarpelli C."/>
            <person name="Weissenbach J."/>
            <person name="Salanoubat M."/>
            <person name="Quetier F."/>
            <person name="Yu Y."/>
            <person name="Kim H.R."/>
            <person name="Rambo T."/>
            <person name="Currie J."/>
            <person name="Collura K."/>
            <person name="Luo M."/>
            <person name="Yang T."/>
            <person name="Ammiraju J.S.S."/>
            <person name="Engler F."/>
            <person name="Soderlund C."/>
            <person name="Wing R.A."/>
            <person name="Palmer L.E."/>
            <person name="de la Bastide M."/>
            <person name="Spiegel L."/>
            <person name="Nascimento L."/>
            <person name="Zutavern T."/>
            <person name="O'Shaughnessy A."/>
            <person name="Dike S."/>
            <person name="Dedhia N."/>
            <person name="Preston R."/>
            <person name="Balija V."/>
            <person name="McCombie W.R."/>
            <person name="Chow T."/>
            <person name="Chen H."/>
            <person name="Chung M."/>
            <person name="Chen C."/>
            <person name="Shaw J."/>
            <person name="Wu H."/>
            <person name="Hsiao K."/>
            <person name="Chao Y."/>
            <person name="Chu M."/>
            <person name="Cheng C."/>
            <person name="Hour A."/>
            <person name="Lee P."/>
            <person name="Lin S."/>
            <person name="Lin Y."/>
            <person name="Liou J."/>
            <person name="Liu S."/>
            <person name="Hsing Y."/>
            <person name="Raghuvanshi S."/>
            <person name="Mohanty A."/>
            <person name="Bharti A.K."/>
            <person name="Gaur A."/>
            <person name="Gupta V."/>
            <person name="Kumar D."/>
            <person name="Ravi V."/>
            <person name="Vij S."/>
            <person name="Kapur A."/>
            <person name="Khurana P."/>
            <person name="Khurana P."/>
            <person name="Khurana J.P."/>
            <person name="Tyagi A.K."/>
            <person name="Gaikwad K."/>
            <person name="Singh A."/>
            <person name="Dalal V."/>
            <person name="Srivastava S."/>
            <person name="Dixit A."/>
            <person name="Pal A.K."/>
            <person name="Ghazi I.A."/>
            <person name="Yadav M."/>
            <person name="Pandit A."/>
            <person name="Bhargava A."/>
            <person name="Sureshbabu K."/>
            <person name="Batra K."/>
            <person name="Sharma T.R."/>
            <person name="Mohapatra T."/>
            <person name="Singh N.K."/>
            <person name="Messing J."/>
            <person name="Nelson A.B."/>
            <person name="Fuks G."/>
            <person name="Kavchok S."/>
            <person name="Keizer G."/>
            <person name="Linton E."/>
            <person name="Llaca V."/>
            <person name="Song R."/>
            <person name="Tanyolac B."/>
            <person name="Young S."/>
            <person name="Ho-Il K."/>
            <person name="Hahn J.H."/>
            <person name="Sangsakoo G."/>
            <person name="Vanavichit A."/>
            <person name="de Mattos Luiz.A.T."/>
            <person name="Zimmer P.D."/>
            <person name="Malone G."/>
            <person name="Dellagostin O."/>
            <person name="de Oliveira A.C."/>
            <person name="Bevan M."/>
            <person name="Bancroft I."/>
            <person name="Minx P."/>
            <person name="Cordum H."/>
            <person name="Wilson R."/>
            <person name="Cheng Z."/>
            <person name="Jin W."/>
            <person name="Jiang J."/>
            <person name="Leong S.A."/>
            <person name="Iwama H."/>
            <person name="Gojobori T."/>
            <person name="Itoh T."/>
            <person name="Niimura Y."/>
            <person name="Fujii Y."/>
            <person name="Habara T."/>
            <person name="Sakai H."/>
            <person name="Sato Y."/>
            <person name="Wilson G."/>
            <person name="Kumar K."/>
            <person name="McCouch S."/>
            <person name="Juretic N."/>
            <person name="Hoen D."/>
            <person name="Wright S."/>
            <person name="Bruskiewich R."/>
            <person name="Bureau T."/>
            <person name="Miyao A."/>
            <person name="Hirochika H."/>
            <person name="Nishikawa T."/>
            <person name="Kadowaki K."/>
            <person name="Sugiura M."/>
            <person name="Burr B."/>
            <person name="Sasaki T."/>
        </authorList>
    </citation>
    <scope>NUCLEOTIDE SEQUENCE [LARGE SCALE GENOMIC DNA]</scope>
    <source>
        <strain evidence="2">cv. Nipponbare</strain>
    </source>
</reference>
<gene>
    <name evidence="1" type="primary">OJ1163_G04.112</name>
</gene>
<evidence type="ECO:0000313" key="2">
    <source>
        <dbReference type="Proteomes" id="UP000000763"/>
    </source>
</evidence>
<dbReference type="AlphaFoldDB" id="Q8LIJ4"/>
<reference evidence="2" key="2">
    <citation type="journal article" date="2008" name="Nucleic Acids Res.">
        <title>The rice annotation project database (RAP-DB): 2008 update.</title>
        <authorList>
            <consortium name="The rice annotation project (RAP)"/>
        </authorList>
    </citation>
    <scope>GENOME REANNOTATION</scope>
    <source>
        <strain evidence="2">cv. Nipponbare</strain>
    </source>
</reference>
<protein>
    <submittedName>
        <fullName evidence="1">Uncharacterized protein</fullName>
    </submittedName>
</protein>
<evidence type="ECO:0000313" key="1">
    <source>
        <dbReference type="EMBL" id="BAC06978.1"/>
    </source>
</evidence>
<name>Q8LIJ4_ORYSJ</name>
<sequence>MANEADYYDDIDHDDGFGATNPHACMASQPGHHIMAGYSTWTAVHMGQRPDCVGRACMTNLL</sequence>
<dbReference type="Proteomes" id="UP000000763">
    <property type="component" value="Chromosome 7"/>
</dbReference>
<proteinExistence type="predicted"/>